<protein>
    <submittedName>
        <fullName evidence="2">Uncharacterized protein</fullName>
    </submittedName>
</protein>
<gene>
    <name evidence="2" type="ORF">E6W36_13440</name>
</gene>
<proteinExistence type="predicted"/>
<keyword evidence="1" id="KW-1133">Transmembrane helix</keyword>
<reference evidence="3" key="1">
    <citation type="submission" date="2019-04" db="EMBL/GenBank/DDBJ databases">
        <title>Complete genome sequence of Sphingomonas sp. W1-2-3.</title>
        <authorList>
            <person name="Im W.T."/>
        </authorList>
    </citation>
    <scope>NUCLEOTIDE SEQUENCE [LARGE SCALE GENOMIC DNA]</scope>
    <source>
        <strain evidence="3">W1-2-3</strain>
    </source>
</reference>
<dbReference type="EMBL" id="CP039704">
    <property type="protein sequence ID" value="QCI80141.1"/>
    <property type="molecule type" value="Genomic_DNA"/>
</dbReference>
<dbReference type="KEGG" id="hgn:E6W36_13440"/>
<evidence type="ECO:0000256" key="1">
    <source>
        <dbReference type="SAM" id="Phobius"/>
    </source>
</evidence>
<sequence length="91" mass="10434">MSLPVWHPRSVRGSAFWWMLGLSAPMAMIVLGLPTWAWAPVLGLMLAGRWFQRCPKCKDTAYAGPGSLLRLWPAHTCRMCGYDYTQREERH</sequence>
<feature type="transmembrane region" description="Helical" evidence="1">
    <location>
        <begin position="15"/>
        <end position="39"/>
    </location>
</feature>
<evidence type="ECO:0000313" key="2">
    <source>
        <dbReference type="EMBL" id="QCI80141.1"/>
    </source>
</evidence>
<name>A0A4D7C4X5_9SPHN</name>
<organism evidence="2 3">
    <name type="scientific">Hankyongella ginsenosidimutans</name>
    <dbReference type="NCBI Taxonomy" id="1763828"/>
    <lineage>
        <taxon>Bacteria</taxon>
        <taxon>Pseudomonadati</taxon>
        <taxon>Pseudomonadota</taxon>
        <taxon>Alphaproteobacteria</taxon>
        <taxon>Sphingomonadales</taxon>
        <taxon>Sphingomonadaceae</taxon>
        <taxon>Hankyongella</taxon>
    </lineage>
</organism>
<dbReference type="AlphaFoldDB" id="A0A4D7C4X5"/>
<accession>A0A4D7C4X5</accession>
<dbReference type="Proteomes" id="UP000298714">
    <property type="component" value="Chromosome"/>
</dbReference>
<dbReference type="RefSeq" id="WP_222873004.1">
    <property type="nucleotide sequence ID" value="NZ_CP039704.1"/>
</dbReference>
<keyword evidence="1" id="KW-0812">Transmembrane</keyword>
<evidence type="ECO:0000313" key="3">
    <source>
        <dbReference type="Proteomes" id="UP000298714"/>
    </source>
</evidence>
<keyword evidence="1" id="KW-0472">Membrane</keyword>
<keyword evidence="3" id="KW-1185">Reference proteome</keyword>